<keyword evidence="5" id="KW-1133">Transmembrane helix</keyword>
<dbReference type="InterPro" id="IPR056788">
    <property type="entry name" value="ABCA2/9/11_C"/>
</dbReference>
<evidence type="ECO:0000256" key="5">
    <source>
        <dbReference type="SAM" id="Phobius"/>
    </source>
</evidence>
<reference evidence="7 8" key="1">
    <citation type="submission" date="2023-05" db="EMBL/GenBank/DDBJ databases">
        <title>A 100% complete, gapless, phased diploid assembly of the Scenedesmus obliquus UTEX 3031 genome.</title>
        <authorList>
            <person name="Biondi T.C."/>
            <person name="Hanschen E.R."/>
            <person name="Kwon T."/>
            <person name="Eng W."/>
            <person name="Kruse C.P.S."/>
            <person name="Koehler S.I."/>
            <person name="Kunde Y."/>
            <person name="Gleasner C.D."/>
            <person name="You Mak K.T."/>
            <person name="Polle J."/>
            <person name="Hovde B.T."/>
            <person name="Starkenburg S.R."/>
        </authorList>
    </citation>
    <scope>NUCLEOTIDE SEQUENCE [LARGE SCALE GENOMIC DNA]</scope>
    <source>
        <strain evidence="7 8">DOE0152z</strain>
    </source>
</reference>
<feature type="compositionally biased region" description="Low complexity" evidence="4">
    <location>
        <begin position="1042"/>
        <end position="1054"/>
    </location>
</feature>
<feature type="region of interest" description="Disordered" evidence="4">
    <location>
        <begin position="1042"/>
        <end position="1066"/>
    </location>
</feature>
<dbReference type="SMART" id="SM00382">
    <property type="entry name" value="AAA"/>
    <property type="match status" value="1"/>
</dbReference>
<dbReference type="InterPro" id="IPR018247">
    <property type="entry name" value="EF_Hand_1_Ca_BS"/>
</dbReference>
<feature type="transmembrane region" description="Helical" evidence="5">
    <location>
        <begin position="363"/>
        <end position="385"/>
    </location>
</feature>
<dbReference type="CDD" id="cd03263">
    <property type="entry name" value="ABC_subfamily_A"/>
    <property type="match status" value="1"/>
</dbReference>
<organism evidence="7 8">
    <name type="scientific">Tetradesmus obliquus</name>
    <name type="common">Green alga</name>
    <name type="synonym">Acutodesmus obliquus</name>
    <dbReference type="NCBI Taxonomy" id="3088"/>
    <lineage>
        <taxon>Eukaryota</taxon>
        <taxon>Viridiplantae</taxon>
        <taxon>Chlorophyta</taxon>
        <taxon>core chlorophytes</taxon>
        <taxon>Chlorophyceae</taxon>
        <taxon>CS clade</taxon>
        <taxon>Sphaeropleales</taxon>
        <taxon>Scenedesmaceae</taxon>
        <taxon>Tetradesmus</taxon>
    </lineage>
</organism>
<keyword evidence="8" id="KW-1185">Reference proteome</keyword>
<keyword evidence="2" id="KW-0547">Nucleotide-binding</keyword>
<dbReference type="PROSITE" id="PS00211">
    <property type="entry name" value="ABC_TRANSPORTER_1"/>
    <property type="match status" value="1"/>
</dbReference>
<dbReference type="InterPro" id="IPR003439">
    <property type="entry name" value="ABC_transporter-like_ATP-bd"/>
</dbReference>
<evidence type="ECO:0000256" key="4">
    <source>
        <dbReference type="SAM" id="MobiDB-lite"/>
    </source>
</evidence>
<feature type="region of interest" description="Disordered" evidence="4">
    <location>
        <begin position="429"/>
        <end position="451"/>
    </location>
</feature>
<accession>A0ABY8UEA7</accession>
<dbReference type="Gene3D" id="3.40.50.300">
    <property type="entry name" value="P-loop containing nucleotide triphosphate hydrolases"/>
    <property type="match status" value="1"/>
</dbReference>
<feature type="region of interest" description="Disordered" evidence="4">
    <location>
        <begin position="834"/>
        <end position="854"/>
    </location>
</feature>
<feature type="transmembrane region" description="Helical" evidence="5">
    <location>
        <begin position="42"/>
        <end position="62"/>
    </location>
</feature>
<keyword evidence="5" id="KW-0812">Transmembrane</keyword>
<dbReference type="PANTHER" id="PTHR19229:SF205">
    <property type="entry name" value="ABC TRANSPORTER A FAMILY MEMBER 1-RELATED"/>
    <property type="match status" value="1"/>
</dbReference>
<feature type="domain" description="AAA+ ATPase" evidence="6">
    <location>
        <begin position="595"/>
        <end position="788"/>
    </location>
</feature>
<evidence type="ECO:0000256" key="2">
    <source>
        <dbReference type="ARBA" id="ARBA00022741"/>
    </source>
</evidence>
<dbReference type="EMBL" id="CP126218">
    <property type="protein sequence ID" value="WIA19837.1"/>
    <property type="molecule type" value="Genomic_DNA"/>
</dbReference>
<feature type="transmembrane region" description="Helical" evidence="5">
    <location>
        <begin position="297"/>
        <end position="322"/>
    </location>
</feature>
<evidence type="ECO:0000256" key="1">
    <source>
        <dbReference type="ARBA" id="ARBA00008526"/>
    </source>
</evidence>
<dbReference type="SUPFAM" id="SSF52540">
    <property type="entry name" value="P-loop containing nucleoside triphosphate hydrolases"/>
    <property type="match status" value="1"/>
</dbReference>
<dbReference type="InterPro" id="IPR027417">
    <property type="entry name" value="P-loop_NTPase"/>
</dbReference>
<dbReference type="InterPro" id="IPR026082">
    <property type="entry name" value="ABCA"/>
</dbReference>
<evidence type="ECO:0000313" key="8">
    <source>
        <dbReference type="Proteomes" id="UP001244341"/>
    </source>
</evidence>
<protein>
    <recommendedName>
        <fullName evidence="6">AAA+ ATPase domain-containing protein</fullName>
    </recommendedName>
</protein>
<dbReference type="EMBL" id="CP126218">
    <property type="protein sequence ID" value="WIA19836.1"/>
    <property type="molecule type" value="Genomic_DNA"/>
</dbReference>
<dbReference type="Proteomes" id="UP001244341">
    <property type="component" value="Chromosome 11b"/>
</dbReference>
<feature type="transmembrane region" description="Helical" evidence="5">
    <location>
        <begin position="334"/>
        <end position="357"/>
    </location>
</feature>
<evidence type="ECO:0000259" key="6">
    <source>
        <dbReference type="SMART" id="SM00382"/>
    </source>
</evidence>
<dbReference type="InterPro" id="IPR003593">
    <property type="entry name" value="AAA+_ATPase"/>
</dbReference>
<comment type="similarity">
    <text evidence="1">Belongs to the ABC transporter superfamily. ABCA family. CPR flippase (TC 3.A.1.211) subfamily.</text>
</comment>
<dbReference type="InterPro" id="IPR017871">
    <property type="entry name" value="ABC_transporter-like_CS"/>
</dbReference>
<dbReference type="PROSITE" id="PS00018">
    <property type="entry name" value="EF_HAND_1"/>
    <property type="match status" value="1"/>
</dbReference>
<dbReference type="PANTHER" id="PTHR19229">
    <property type="entry name" value="ATP-BINDING CASSETTE TRANSPORTER SUBFAMILY A ABCA"/>
    <property type="match status" value="1"/>
</dbReference>
<feature type="transmembrane region" description="Helical" evidence="5">
    <location>
        <begin position="236"/>
        <end position="256"/>
    </location>
</feature>
<dbReference type="Pfam" id="PF25158">
    <property type="entry name" value="ABCA11_C"/>
    <property type="match status" value="1"/>
</dbReference>
<keyword evidence="5" id="KW-0472">Membrane</keyword>
<gene>
    <name evidence="7" type="ORF">OEZ85_005742</name>
</gene>
<dbReference type="Pfam" id="PF00005">
    <property type="entry name" value="ABC_tran"/>
    <property type="match status" value="1"/>
</dbReference>
<keyword evidence="3" id="KW-0067">ATP-binding</keyword>
<name>A0ABY8UEA7_TETOB</name>
<proteinExistence type="inferred from homology"/>
<evidence type="ECO:0000313" key="7">
    <source>
        <dbReference type="EMBL" id="WIA19837.1"/>
    </source>
</evidence>
<sequence>MGWQGAAGVADKLFGWSRFLQQSAALTYKNLLVAWRSRRATLLRLMAPFVFLLLALVIQLALDANSRREQRIRAVEWSAPEDIGPIPDCNQDVFIANKACRTFLFSPNDSSVVQDIVNNIKASNTPPIRDDKVLGFASRFAAEDYMLANPETTLGAVHFSLDGSNVNYIIQTNTTTKGFRGGYQSSVTFFTMPFMSAVARETAKVQLAAGGRPGIAGSLSWEPKLVKFPHPQLRSIGMVGFVLGPFIFAACMFGMITQLGNIVGEKESGLLGNIVGEKESGLVTSLRHMGLLQSAYWASWVAFDLIMALATALSIVMWGNILQFRFFLRNDARILVVLFWLFACALNSFAYFVSVFLAKQQSAVYTGFVVCLVGWICQTIVIFGLPYDPELYFNPNNVAKVFFWIFACLPWCPLSKAVLDLAAATNSERDPGLRWSQRPSETDLRRQQQQQHDLQLQLDRPAAAGVKAAAAGSIQEGDEDVAAEAARMYALLRHRVAAMGAKSKGLAKASARVQAVSPDADAVVDLSVRFAVEVYGLSKVFKGGAKCCTLPGCGPRKARKGAVHSAGGAAARKAAAAAAGGDFWAIRDSWFGIEEGQLFCLLGPNGAGKTTTINCLTGVLSPSGGEMLVCGESVTTEGSLDRIRPQVGVCPQFDVLWGELTGLEHLVVAGHVKGLPFSQVRGHASELLQRVQLLSAAGMRSGSYSGGMKRRLSVAQALLGDPKVLYLDEPTTGMDPISRRYVWDVIQAAKPGRAIVLTTHSMEEADILGDRIAIMARGRLRAIGSSIRLKQKFGAGYQVSVTLNRSSNKPASSNTATGHDQPFDLFTPRSAAAAAAAAPRSPLGPQQQQQQHTPADLLLAQQQQQQQEQLVIAADASRQAVKQLFAQHLDGLGPAEESKYTMRFLVPRQQEQQLVGLLQLLEQQANSSGSSSSAAQQQQQQQHAALAGVADVQLSLTSLEEVFLNIAKQAELEEAAVTGARVLVTLPDSGKDVLVGVGQDWLEASSSGAAAGTQKCYQIKWDQDESGALTVLEVVPVLSQMSDSSSSSGVSSKGGSSGMHLAPVAG</sequence>
<evidence type="ECO:0000256" key="3">
    <source>
        <dbReference type="ARBA" id="ARBA00022840"/>
    </source>
</evidence>